<name>A0A1E2UMX5_9GAMM</name>
<evidence type="ECO:0000313" key="2">
    <source>
        <dbReference type="EMBL" id="ODB96090.1"/>
    </source>
</evidence>
<sequence>MQLKKQKKISHALTAATCSLLGINSSESLGEEGDWTFDSAVLYYSEVDRVSAVEPVISATRDFGDEKALNLKLVFDTLTGASANGATPSDQPQTFTRPSGRGSYASEAQETPLDDTFKDNRFALSSQWEQAVNREYRTGFGINFSTEYDYSSLSANANLSRDFNKRNTTLNAGLSVAYDTISPEGDIPVGLSSMVINTGQADYRSEFNTTRGEGEDNKDTLDLIFGLTQVIDRNTIMQVSYAYSDVSGYLTDPYKIVSIVGDDGRPFEYRYEQRPDSRNKQSLYWQAKHQFEADIIDLSYRYFWDDWGITSHTIDLRYRWMLGGRQYLEPHIRYYDQSEADFYRRFFIQGESLPDQVSADYRLGSMSALTIGMKYGMALSNEQQLSLRLEYYLQSNHNTESVIPGILNDMELYPDVEAIIVQFSYKF</sequence>
<dbReference type="RefSeq" id="WP_069015313.1">
    <property type="nucleotide sequence ID" value="NZ_LVJW01000006.1"/>
</dbReference>
<dbReference type="STRING" id="1818881.A3196_04520"/>
<organism evidence="2 3">
    <name type="scientific">Candidatus Thiodiazotropha endoloripes</name>
    <dbReference type="NCBI Taxonomy" id="1818881"/>
    <lineage>
        <taxon>Bacteria</taxon>
        <taxon>Pseudomonadati</taxon>
        <taxon>Pseudomonadota</taxon>
        <taxon>Gammaproteobacteria</taxon>
        <taxon>Chromatiales</taxon>
        <taxon>Sedimenticolaceae</taxon>
        <taxon>Candidatus Thiodiazotropha</taxon>
    </lineage>
</organism>
<comment type="caution">
    <text evidence="2">The sequence shown here is derived from an EMBL/GenBank/DDBJ whole genome shotgun (WGS) entry which is preliminary data.</text>
</comment>
<evidence type="ECO:0000313" key="3">
    <source>
        <dbReference type="Proteomes" id="UP000094849"/>
    </source>
</evidence>
<feature type="compositionally biased region" description="Polar residues" evidence="1">
    <location>
        <begin position="82"/>
        <end position="97"/>
    </location>
</feature>
<dbReference type="AlphaFoldDB" id="A0A1E2UMX5"/>
<accession>A0A1E2UMX5</accession>
<evidence type="ECO:0000256" key="1">
    <source>
        <dbReference type="SAM" id="MobiDB-lite"/>
    </source>
</evidence>
<evidence type="ECO:0008006" key="4">
    <source>
        <dbReference type="Google" id="ProtNLM"/>
    </source>
</evidence>
<dbReference type="InterPro" id="IPR021953">
    <property type="entry name" value="DUF3570"/>
</dbReference>
<dbReference type="Proteomes" id="UP000094849">
    <property type="component" value="Unassembled WGS sequence"/>
</dbReference>
<protein>
    <recommendedName>
        <fullName evidence="4">DUF3570 domain-containing protein</fullName>
    </recommendedName>
</protein>
<keyword evidence="3" id="KW-1185">Reference proteome</keyword>
<gene>
    <name evidence="2" type="ORF">A3196_04520</name>
</gene>
<dbReference type="Pfam" id="PF12094">
    <property type="entry name" value="DUF3570"/>
    <property type="match status" value="1"/>
</dbReference>
<dbReference type="EMBL" id="LVJZ01000003">
    <property type="protein sequence ID" value="ODB96090.1"/>
    <property type="molecule type" value="Genomic_DNA"/>
</dbReference>
<feature type="region of interest" description="Disordered" evidence="1">
    <location>
        <begin position="82"/>
        <end position="110"/>
    </location>
</feature>
<reference evidence="2 3" key="1">
    <citation type="submission" date="2016-03" db="EMBL/GenBank/DDBJ databases">
        <title>Chemosynthetic sulphur-oxidizing symbionts of marine invertebrate animals are capable of nitrogen fixation.</title>
        <authorList>
            <person name="Petersen J.M."/>
            <person name="Kemper A."/>
            <person name="Gruber-Vodicka H."/>
            <person name="Cardini U."/>
            <person name="Geest Mvander."/>
            <person name="Kleiner M."/>
            <person name="Bulgheresi S."/>
            <person name="Fussmann M."/>
            <person name="Herbold C."/>
            <person name="Seah B.K.B."/>
            <person name="Antony C.Paul."/>
            <person name="Liu D."/>
            <person name="Belitz A."/>
            <person name="Weber M."/>
        </authorList>
    </citation>
    <scope>NUCLEOTIDE SEQUENCE [LARGE SCALE GENOMIC DNA]</scope>
    <source>
        <strain evidence="2">G_D</strain>
    </source>
</reference>
<proteinExistence type="predicted"/>
<dbReference type="OrthoDB" id="5450709at2"/>